<dbReference type="InterPro" id="IPR029052">
    <property type="entry name" value="Metallo-depent_PP-like"/>
</dbReference>
<feature type="domain" description="PhoD-like phosphatase" evidence="1">
    <location>
        <begin position="354"/>
        <end position="445"/>
    </location>
</feature>
<keyword evidence="3" id="KW-1185">Reference proteome</keyword>
<dbReference type="InterPro" id="IPR018946">
    <property type="entry name" value="PhoD-like_MPP"/>
</dbReference>
<name>A0A2T2YDF8_9BACT</name>
<reference evidence="2 3" key="1">
    <citation type="submission" date="2018-03" db="EMBL/GenBank/DDBJ databases">
        <title>Adhaeribacter sp. HMF7605 Genome sequencing and assembly.</title>
        <authorList>
            <person name="Kang H."/>
            <person name="Kang J."/>
            <person name="Cha I."/>
            <person name="Kim H."/>
            <person name="Joh K."/>
        </authorList>
    </citation>
    <scope>NUCLEOTIDE SEQUENCE [LARGE SCALE GENOMIC DNA]</scope>
    <source>
        <strain evidence="2 3">HMF7605</strain>
    </source>
</reference>
<proteinExistence type="predicted"/>
<evidence type="ECO:0000313" key="2">
    <source>
        <dbReference type="EMBL" id="PSR53536.1"/>
    </source>
</evidence>
<dbReference type="OrthoDB" id="9795624at2"/>
<dbReference type="InterPro" id="IPR043904">
    <property type="entry name" value="PhoD_2-like"/>
</dbReference>
<feature type="domain" description="PhoD-like phosphatase" evidence="1">
    <location>
        <begin position="114"/>
        <end position="314"/>
    </location>
</feature>
<evidence type="ECO:0000259" key="1">
    <source>
        <dbReference type="Pfam" id="PF19050"/>
    </source>
</evidence>
<dbReference type="PANTHER" id="PTHR46689:SF1">
    <property type="entry name" value="PHOD-LIKE PHOSPHATASE DOMAIN-CONTAINING PROTEIN"/>
    <property type="match status" value="1"/>
</dbReference>
<dbReference type="InterPro" id="IPR038607">
    <property type="entry name" value="PhoD-like_sf"/>
</dbReference>
<sequence length="513" mass="58369">MSSKIIVGPVLGFRGVKEGRWDTSALLVLQGEATPPELTVITSSTHSIKAEAVLLKTYADHFVWRLDWWVAQTNIEQAIDYTVNNGATYRYFIPAQNTTLRICYGSCFGVYNLKDLNKVRKKNAMWKVLQQQHQIKPYHLFFLGGDQIYSDQVWDHVQPLREWLSKSLKKRLPAPFTEAMQQQVEHFYFHLYLHMWSQKQPAAMLSQIPTLMMWDDHDIFDGWGSYTPEQQACAVFQGIFAQARKHFRLFQLQAKDNQDLSGATFMGTEGYSYAHRLGNLAIVALDLRSERTQNQVMSPGTWTQLQAWLDNLQQSSAPNQPGITKCKHLLVMSGIPIVNADLTLLEAALDLEPGQQRMEDDLKDQWLSLAHQEERLRFIHSLFRFSQAAGCRVTIVSGDAHVAFMGYLESDSGTATTSEANVIHQLTSSAMVNLPPPTLVLYMMEKLLAGRIEQVNPNITARLLDFPGTSRHLLGTRNWLSLTVDEQSSILAEWYVEGEEKPFTKVIHPVEKL</sequence>
<gene>
    <name evidence="2" type="ORF">AHMF7605_08360</name>
</gene>
<dbReference type="Pfam" id="PF19050">
    <property type="entry name" value="PhoD_2"/>
    <property type="match status" value="2"/>
</dbReference>
<dbReference type="RefSeq" id="WP_106928258.1">
    <property type="nucleotide sequence ID" value="NZ_PYFT01000001.1"/>
</dbReference>
<dbReference type="Proteomes" id="UP000240357">
    <property type="component" value="Unassembled WGS sequence"/>
</dbReference>
<organism evidence="2 3">
    <name type="scientific">Adhaeribacter arboris</name>
    <dbReference type="NCBI Taxonomy" id="2072846"/>
    <lineage>
        <taxon>Bacteria</taxon>
        <taxon>Pseudomonadati</taxon>
        <taxon>Bacteroidota</taxon>
        <taxon>Cytophagia</taxon>
        <taxon>Cytophagales</taxon>
        <taxon>Hymenobacteraceae</taxon>
        <taxon>Adhaeribacter</taxon>
    </lineage>
</organism>
<dbReference type="AlphaFoldDB" id="A0A2T2YDF8"/>
<dbReference type="Gene3D" id="3.60.21.70">
    <property type="entry name" value="PhoD-like phosphatase"/>
    <property type="match status" value="1"/>
</dbReference>
<comment type="caution">
    <text evidence="2">The sequence shown here is derived from an EMBL/GenBank/DDBJ whole genome shotgun (WGS) entry which is preliminary data.</text>
</comment>
<dbReference type="EMBL" id="PYFT01000001">
    <property type="protein sequence ID" value="PSR53536.1"/>
    <property type="molecule type" value="Genomic_DNA"/>
</dbReference>
<evidence type="ECO:0000313" key="3">
    <source>
        <dbReference type="Proteomes" id="UP000240357"/>
    </source>
</evidence>
<dbReference type="PANTHER" id="PTHR46689">
    <property type="entry name" value="MEMBRANE PROTEIN, PUTATIVE-RELATED"/>
    <property type="match status" value="1"/>
</dbReference>
<dbReference type="CDD" id="cd07389">
    <property type="entry name" value="MPP_PhoD"/>
    <property type="match status" value="1"/>
</dbReference>
<accession>A0A2T2YDF8</accession>
<dbReference type="SUPFAM" id="SSF56300">
    <property type="entry name" value="Metallo-dependent phosphatases"/>
    <property type="match status" value="1"/>
</dbReference>
<dbReference type="GO" id="GO:0016020">
    <property type="term" value="C:membrane"/>
    <property type="evidence" value="ECO:0007669"/>
    <property type="project" value="TreeGrafter"/>
</dbReference>
<protein>
    <submittedName>
        <fullName evidence="2">Phosphodiesterase</fullName>
    </submittedName>
</protein>